<evidence type="ECO:0000256" key="4">
    <source>
        <dbReference type="SAM" id="MobiDB-lite"/>
    </source>
</evidence>
<comment type="similarity">
    <text evidence="1">In the N-terminal section; belongs to the glycosyltransferase 20 family.</text>
</comment>
<dbReference type="Pfam" id="PF02358">
    <property type="entry name" value="Trehalose_PPase"/>
    <property type="match status" value="1"/>
</dbReference>
<evidence type="ECO:0000256" key="5">
    <source>
        <dbReference type="SAM" id="Phobius"/>
    </source>
</evidence>
<feature type="region of interest" description="Disordered" evidence="4">
    <location>
        <begin position="83"/>
        <end position="107"/>
    </location>
</feature>
<comment type="similarity">
    <text evidence="3">Belongs to the trehalose phosphatase family.</text>
</comment>
<keyword evidence="5" id="KW-0472">Membrane</keyword>
<dbReference type="SUPFAM" id="SSF56784">
    <property type="entry name" value="HAD-like"/>
    <property type="match status" value="1"/>
</dbReference>
<name>A0ABY7CYC6_9BASI</name>
<dbReference type="InterPro" id="IPR036412">
    <property type="entry name" value="HAD-like_sf"/>
</dbReference>
<dbReference type="InterPro" id="IPR003337">
    <property type="entry name" value="Trehalose_PPase"/>
</dbReference>
<dbReference type="InterPro" id="IPR006379">
    <property type="entry name" value="HAD-SF_hydro_IIB"/>
</dbReference>
<dbReference type="Proteomes" id="UP001164743">
    <property type="component" value="Chromosome 12A"/>
</dbReference>
<comment type="pathway">
    <text evidence="3">Glycan biosynthesis; trehalose biosynthesis.</text>
</comment>
<dbReference type="InterPro" id="IPR023214">
    <property type="entry name" value="HAD_sf"/>
</dbReference>
<comment type="similarity">
    <text evidence="2">In the C-terminal section; belongs to the trehalose phosphatase family.</text>
</comment>
<evidence type="ECO:0000313" key="7">
    <source>
        <dbReference type="Proteomes" id="UP001164743"/>
    </source>
</evidence>
<sequence length="410" mass="45762">MTFHQWRARTKLALMIGCIFGPLSNICVPHSVLVHCSPMEFLKPTKPDVFPSALTGFSPQTPRKTTGTVGALEGHLLREAQPSALSPKQKVGNAQNGEELVRISRPPTLDHGKGTTVPFQSLPHQAVPSHALLEVLKKLEADLNVDVVIISGRDKAFLEETFGQYSSFHLSAEYGALWRKPGDEWDQAKDLDGKLGWKQDVKVLMDALVDKHKNLFQGRVWVEEKKTTLVLHYRELQEIKLPSKVELEGLQKVKKFLGELENNEKVKGHDLKVESDNAAIEVRMALFNKGQIAREVLESKENVGMVLCAGDSKADEDMIKVLHQMQKRNPNSIPSLTTLHVDNGKAGTDKAFHSEAQYEVKDAQEFTTLLREFYGLPRQDVQKGFSEIKLAADARHVKKLAAAKSKNAQE</sequence>
<dbReference type="Gene3D" id="3.30.70.1020">
    <property type="entry name" value="Trehalose-6-phosphate phosphatase related protein, domain 2"/>
    <property type="match status" value="1"/>
</dbReference>
<comment type="catalytic activity">
    <reaction evidence="3">
        <text>alpha,alpha-trehalose 6-phosphate + H2O = alpha,alpha-trehalose + phosphate</text>
        <dbReference type="Rhea" id="RHEA:23420"/>
        <dbReference type="ChEBI" id="CHEBI:15377"/>
        <dbReference type="ChEBI" id="CHEBI:16551"/>
        <dbReference type="ChEBI" id="CHEBI:43474"/>
        <dbReference type="ChEBI" id="CHEBI:58429"/>
        <dbReference type="EC" id="3.1.3.12"/>
    </reaction>
</comment>
<dbReference type="PANTHER" id="PTHR10788">
    <property type="entry name" value="TREHALOSE-6-PHOSPHATE SYNTHASE"/>
    <property type="match status" value="1"/>
</dbReference>
<protein>
    <recommendedName>
        <fullName evidence="3">Trehalose 6-phosphate phosphatase</fullName>
        <ecNumber evidence="3">3.1.3.12</ecNumber>
    </recommendedName>
</protein>
<dbReference type="InterPro" id="IPR001830">
    <property type="entry name" value="Glyco_trans_20"/>
</dbReference>
<comment type="cofactor">
    <cofactor evidence="3">
        <name>a divalent metal cation</name>
        <dbReference type="ChEBI" id="CHEBI:60240"/>
    </cofactor>
</comment>
<keyword evidence="5" id="KW-1133">Transmembrane helix</keyword>
<gene>
    <name evidence="6" type="ORF">PtA15_12A308</name>
</gene>
<organism evidence="6 7">
    <name type="scientific">Puccinia triticina</name>
    <dbReference type="NCBI Taxonomy" id="208348"/>
    <lineage>
        <taxon>Eukaryota</taxon>
        <taxon>Fungi</taxon>
        <taxon>Dikarya</taxon>
        <taxon>Basidiomycota</taxon>
        <taxon>Pucciniomycotina</taxon>
        <taxon>Pucciniomycetes</taxon>
        <taxon>Pucciniales</taxon>
        <taxon>Pucciniaceae</taxon>
        <taxon>Puccinia</taxon>
    </lineage>
</organism>
<accession>A0ABY7CYC6</accession>
<feature type="transmembrane region" description="Helical" evidence="5">
    <location>
        <begin position="12"/>
        <end position="33"/>
    </location>
</feature>
<dbReference type="PANTHER" id="PTHR10788:SF106">
    <property type="entry name" value="BCDNA.GH08860"/>
    <property type="match status" value="1"/>
</dbReference>
<dbReference type="RefSeq" id="XP_053025874.1">
    <property type="nucleotide sequence ID" value="XM_053161903.1"/>
</dbReference>
<dbReference type="NCBIfam" id="TIGR00685">
    <property type="entry name" value="T6PP"/>
    <property type="match status" value="1"/>
</dbReference>
<keyword evidence="3" id="KW-0378">Hydrolase</keyword>
<keyword evidence="5" id="KW-0812">Transmembrane</keyword>
<dbReference type="GeneID" id="77802798"/>
<dbReference type="NCBIfam" id="TIGR01484">
    <property type="entry name" value="HAD-SF-IIB"/>
    <property type="match status" value="1"/>
</dbReference>
<comment type="function">
    <text evidence="3">Removes the phosphate from trehalose 6-phosphate to produce free trehalose.</text>
</comment>
<evidence type="ECO:0000256" key="3">
    <source>
        <dbReference type="RuleBase" id="RU361117"/>
    </source>
</evidence>
<reference evidence="6" key="1">
    <citation type="submission" date="2022-10" db="EMBL/GenBank/DDBJ databases">
        <title>Puccinia triticina Genome sequencing and assembly.</title>
        <authorList>
            <person name="Li C."/>
        </authorList>
    </citation>
    <scope>NUCLEOTIDE SEQUENCE</scope>
    <source>
        <strain evidence="6">Pt15</strain>
    </source>
</reference>
<dbReference type="EMBL" id="CP110432">
    <property type="protein sequence ID" value="WAQ90319.1"/>
    <property type="molecule type" value="Genomic_DNA"/>
</dbReference>
<keyword evidence="7" id="KW-1185">Reference proteome</keyword>
<evidence type="ECO:0000256" key="1">
    <source>
        <dbReference type="ARBA" id="ARBA00005409"/>
    </source>
</evidence>
<dbReference type="EC" id="3.1.3.12" evidence="3"/>
<evidence type="ECO:0000256" key="2">
    <source>
        <dbReference type="ARBA" id="ARBA00006330"/>
    </source>
</evidence>
<evidence type="ECO:0000313" key="6">
    <source>
        <dbReference type="EMBL" id="WAQ90319.1"/>
    </source>
</evidence>
<proteinExistence type="inferred from homology"/>
<dbReference type="Gene3D" id="3.40.50.1000">
    <property type="entry name" value="HAD superfamily/HAD-like"/>
    <property type="match status" value="1"/>
</dbReference>